<reference evidence="1 2" key="1">
    <citation type="submission" date="2017-11" db="EMBL/GenBank/DDBJ databases">
        <title>De novo assembly and phasing of dikaryotic genomes from two isolates of Puccinia coronata f. sp. avenae, the causal agent of oat crown rust.</title>
        <authorList>
            <person name="Miller M.E."/>
            <person name="Zhang Y."/>
            <person name="Omidvar V."/>
            <person name="Sperschneider J."/>
            <person name="Schwessinger B."/>
            <person name="Raley C."/>
            <person name="Palmer J.M."/>
            <person name="Garnica D."/>
            <person name="Upadhyaya N."/>
            <person name="Rathjen J."/>
            <person name="Taylor J.M."/>
            <person name="Park R.F."/>
            <person name="Dodds P.N."/>
            <person name="Hirsch C.D."/>
            <person name="Kianian S.F."/>
            <person name="Figueroa M."/>
        </authorList>
    </citation>
    <scope>NUCLEOTIDE SEQUENCE [LARGE SCALE GENOMIC DNA]</scope>
    <source>
        <strain evidence="1">12NC29</strain>
    </source>
</reference>
<sequence length="283" mass="31303">MKSVLKAKELYQLFLGKEPTKVRGDDGKLYDVDQSLHLDKAHALIITRVHSSISGCVCKDGGDDDPQILWKNILAFGASKKEANVFKAWYQLLHLQLRSENVQDFISKFWDGVAVLQSLDATVDKKILGHIILMKIPHNLSHVWNAIIASGTTSTSKVTYESVLEMLDSQVKADTSSISVQKKPAESIEINDATALLTERNHCPPGKHLKNATHLAARRFSLHPDLLKKYREQLNDRFKEAKAHLASAEDPVLGLTTAFSGLSSNALCDNNQTDGHKSLASLL</sequence>
<comment type="caution">
    <text evidence="1">The sequence shown here is derived from an EMBL/GenBank/DDBJ whole genome shotgun (WGS) entry which is preliminary data.</text>
</comment>
<dbReference type="Proteomes" id="UP000235388">
    <property type="component" value="Unassembled WGS sequence"/>
</dbReference>
<organism evidence="1 2">
    <name type="scientific">Puccinia coronata f. sp. avenae</name>
    <dbReference type="NCBI Taxonomy" id="200324"/>
    <lineage>
        <taxon>Eukaryota</taxon>
        <taxon>Fungi</taxon>
        <taxon>Dikarya</taxon>
        <taxon>Basidiomycota</taxon>
        <taxon>Pucciniomycotina</taxon>
        <taxon>Pucciniomycetes</taxon>
        <taxon>Pucciniales</taxon>
        <taxon>Pucciniaceae</taxon>
        <taxon>Puccinia</taxon>
    </lineage>
</organism>
<keyword evidence="2" id="KW-1185">Reference proteome</keyword>
<dbReference type="EMBL" id="PGCJ01000374">
    <property type="protein sequence ID" value="PLW30546.1"/>
    <property type="molecule type" value="Genomic_DNA"/>
</dbReference>
<evidence type="ECO:0000313" key="2">
    <source>
        <dbReference type="Proteomes" id="UP000235388"/>
    </source>
</evidence>
<dbReference type="OrthoDB" id="2504565at2759"/>
<protein>
    <submittedName>
        <fullName evidence="1">Uncharacterized protein</fullName>
    </submittedName>
</protein>
<dbReference type="AlphaFoldDB" id="A0A2N5TYF9"/>
<accession>A0A2N5TYF9</accession>
<proteinExistence type="predicted"/>
<name>A0A2N5TYF9_9BASI</name>
<gene>
    <name evidence="1" type="ORF">PCANC_25999</name>
</gene>
<evidence type="ECO:0000313" key="1">
    <source>
        <dbReference type="EMBL" id="PLW30546.1"/>
    </source>
</evidence>
<dbReference type="STRING" id="200324.A0A2N5TYF9"/>